<dbReference type="Pfam" id="PF00702">
    <property type="entry name" value="Hydrolase"/>
    <property type="match status" value="1"/>
</dbReference>
<dbReference type="Gene3D" id="3.40.50.1000">
    <property type="entry name" value="HAD superfamily/HAD-like"/>
    <property type="match status" value="1"/>
</dbReference>
<organism evidence="5 6">
    <name type="scientific">Wenxinia saemankumensis</name>
    <dbReference type="NCBI Taxonomy" id="1447782"/>
    <lineage>
        <taxon>Bacteria</taxon>
        <taxon>Pseudomonadati</taxon>
        <taxon>Pseudomonadota</taxon>
        <taxon>Alphaproteobacteria</taxon>
        <taxon>Rhodobacterales</taxon>
        <taxon>Roseobacteraceae</taxon>
        <taxon>Wenxinia</taxon>
    </lineage>
</organism>
<protein>
    <recommendedName>
        <fullName evidence="4">phosphoglycolate phosphatase</fullName>
        <ecNumber evidence="4">3.1.3.18</ecNumber>
    </recommendedName>
</protein>
<accession>A0A1M6CTK1</accession>
<dbReference type="InterPro" id="IPR006439">
    <property type="entry name" value="HAD-SF_hydro_IA"/>
</dbReference>
<comment type="pathway">
    <text evidence="2">Organic acid metabolism; glycolate biosynthesis; glycolate from 2-phosphoglycolate: step 1/1.</text>
</comment>
<proteinExistence type="inferred from homology"/>
<dbReference type="SUPFAM" id="SSF56784">
    <property type="entry name" value="HAD-like"/>
    <property type="match status" value="1"/>
</dbReference>
<dbReference type="GO" id="GO:0005829">
    <property type="term" value="C:cytosol"/>
    <property type="evidence" value="ECO:0007669"/>
    <property type="project" value="TreeGrafter"/>
</dbReference>
<evidence type="ECO:0000256" key="3">
    <source>
        <dbReference type="ARBA" id="ARBA00006171"/>
    </source>
</evidence>
<dbReference type="RefSeq" id="WP_073327189.1">
    <property type="nucleotide sequence ID" value="NZ_FQYO01000002.1"/>
</dbReference>
<dbReference type="PRINTS" id="PR00413">
    <property type="entry name" value="HADHALOGNASE"/>
</dbReference>
<evidence type="ECO:0000256" key="2">
    <source>
        <dbReference type="ARBA" id="ARBA00004818"/>
    </source>
</evidence>
<dbReference type="InterPro" id="IPR036412">
    <property type="entry name" value="HAD-like_sf"/>
</dbReference>
<name>A0A1M6CTK1_9RHOB</name>
<dbReference type="SFLD" id="SFLDS00003">
    <property type="entry name" value="Haloacid_Dehalogenase"/>
    <property type="match status" value="1"/>
</dbReference>
<dbReference type="GO" id="GO:0008967">
    <property type="term" value="F:phosphoglycolate phosphatase activity"/>
    <property type="evidence" value="ECO:0007669"/>
    <property type="project" value="UniProtKB-EC"/>
</dbReference>
<dbReference type="EC" id="3.1.3.18" evidence="4"/>
<dbReference type="InterPro" id="IPR023214">
    <property type="entry name" value="HAD_sf"/>
</dbReference>
<dbReference type="Gene3D" id="1.10.150.240">
    <property type="entry name" value="Putative phosphatase, domain 2"/>
    <property type="match status" value="1"/>
</dbReference>
<dbReference type="CDD" id="cd01427">
    <property type="entry name" value="HAD_like"/>
    <property type="match status" value="1"/>
</dbReference>
<dbReference type="InterPro" id="IPR050155">
    <property type="entry name" value="HAD-like_hydrolase_sf"/>
</dbReference>
<dbReference type="Proteomes" id="UP000184292">
    <property type="component" value="Unassembled WGS sequence"/>
</dbReference>
<comment type="similarity">
    <text evidence="3">Belongs to the HAD-like hydrolase superfamily. CbbY/CbbZ/Gph/YieH family.</text>
</comment>
<dbReference type="PANTHER" id="PTHR43434">
    <property type="entry name" value="PHOSPHOGLYCOLATE PHOSPHATASE"/>
    <property type="match status" value="1"/>
</dbReference>
<dbReference type="NCBIfam" id="TIGR01549">
    <property type="entry name" value="HAD-SF-IA-v1"/>
    <property type="match status" value="1"/>
</dbReference>
<comment type="catalytic activity">
    <reaction evidence="1">
        <text>2-phosphoglycolate + H2O = glycolate + phosphate</text>
        <dbReference type="Rhea" id="RHEA:14369"/>
        <dbReference type="ChEBI" id="CHEBI:15377"/>
        <dbReference type="ChEBI" id="CHEBI:29805"/>
        <dbReference type="ChEBI" id="CHEBI:43474"/>
        <dbReference type="ChEBI" id="CHEBI:58033"/>
        <dbReference type="EC" id="3.1.3.18"/>
    </reaction>
</comment>
<evidence type="ECO:0000313" key="6">
    <source>
        <dbReference type="Proteomes" id="UP000184292"/>
    </source>
</evidence>
<reference evidence="5 6" key="1">
    <citation type="submission" date="2016-11" db="EMBL/GenBank/DDBJ databases">
        <authorList>
            <person name="Jaros S."/>
            <person name="Januszkiewicz K."/>
            <person name="Wedrychowicz H."/>
        </authorList>
    </citation>
    <scope>NUCLEOTIDE SEQUENCE [LARGE SCALE GENOMIC DNA]</scope>
    <source>
        <strain evidence="5 6">DSM 100565</strain>
    </source>
</reference>
<dbReference type="AlphaFoldDB" id="A0A1M6CTK1"/>
<gene>
    <name evidence="5" type="ORF">SAMN05444417_1352</name>
</gene>
<dbReference type="InterPro" id="IPR023198">
    <property type="entry name" value="PGP-like_dom2"/>
</dbReference>
<dbReference type="PANTHER" id="PTHR43434:SF1">
    <property type="entry name" value="PHOSPHOGLYCOLATE PHOSPHATASE"/>
    <property type="match status" value="1"/>
</dbReference>
<dbReference type="SFLD" id="SFLDG01129">
    <property type="entry name" value="C1.5:_HAD__Beta-PGM__Phosphata"/>
    <property type="match status" value="1"/>
</dbReference>
<evidence type="ECO:0000313" key="5">
    <source>
        <dbReference type="EMBL" id="SHI64191.1"/>
    </source>
</evidence>
<evidence type="ECO:0000256" key="1">
    <source>
        <dbReference type="ARBA" id="ARBA00000830"/>
    </source>
</evidence>
<sequence length="230" mass="23553">MSLPGLRGVLFDKDGTLFGFQQTWAPFAEAVIADLADRGADPGEVAWTLGFDRDRRLYRPDSPVIAETAAEVARLLERFAPDDPPGLAARLDRLAAGIAPVPATDLRAALSPLAAAGLRLGVVTNDSAGAARAHLVRAGVADLFDPVIGYDSGHGGKPDPGPLLAGAAAWGLPPDRIAMVGDSAHDLVAGRAAGMVPVGVLTGPADRAALAPLARAVLPSIADLTDLLEL</sequence>
<dbReference type="STRING" id="1447782.SAMN05444417_1352"/>
<keyword evidence="6" id="KW-1185">Reference proteome</keyword>
<dbReference type="OrthoDB" id="9797743at2"/>
<dbReference type="EMBL" id="FQYO01000002">
    <property type="protein sequence ID" value="SHI64191.1"/>
    <property type="molecule type" value="Genomic_DNA"/>
</dbReference>
<evidence type="ECO:0000256" key="4">
    <source>
        <dbReference type="ARBA" id="ARBA00013078"/>
    </source>
</evidence>
<dbReference type="GO" id="GO:0006281">
    <property type="term" value="P:DNA repair"/>
    <property type="evidence" value="ECO:0007669"/>
    <property type="project" value="TreeGrafter"/>
</dbReference>